<evidence type="ECO:0000256" key="1">
    <source>
        <dbReference type="SAM" id="Phobius"/>
    </source>
</evidence>
<name>A0ABV5CMK6_9ACTN</name>
<accession>A0ABV5CMK6</accession>
<dbReference type="Proteomes" id="UP001582793">
    <property type="component" value="Unassembled WGS sequence"/>
</dbReference>
<keyword evidence="1" id="KW-1133">Transmembrane helix</keyword>
<feature type="transmembrane region" description="Helical" evidence="1">
    <location>
        <begin position="35"/>
        <end position="54"/>
    </location>
</feature>
<keyword evidence="1" id="KW-0812">Transmembrane</keyword>
<organism evidence="2 3">
    <name type="scientific">Polymorphospora lycopeni</name>
    <dbReference type="NCBI Taxonomy" id="3140240"/>
    <lineage>
        <taxon>Bacteria</taxon>
        <taxon>Bacillati</taxon>
        <taxon>Actinomycetota</taxon>
        <taxon>Actinomycetes</taxon>
        <taxon>Micromonosporales</taxon>
        <taxon>Micromonosporaceae</taxon>
        <taxon>Polymorphospora</taxon>
    </lineage>
</organism>
<evidence type="ECO:0000313" key="3">
    <source>
        <dbReference type="Proteomes" id="UP001582793"/>
    </source>
</evidence>
<sequence length="124" mass="13126">MTLKSTATVTAAVSTTMCITINVLVALLAHKEVPGIINMVVVGVTAVGIVLAIVGELYERINGRITALTEFLVARLNELDMNTNDRNAGFVEGYLLSHGQDAAVVPFGPRLGNRRAMSGGDDRS</sequence>
<feature type="transmembrane region" description="Helical" evidence="1">
    <location>
        <begin position="7"/>
        <end position="29"/>
    </location>
</feature>
<dbReference type="EMBL" id="JBCGDC010000005">
    <property type="protein sequence ID" value="MFB6392043.1"/>
    <property type="molecule type" value="Genomic_DNA"/>
</dbReference>
<evidence type="ECO:0000313" key="2">
    <source>
        <dbReference type="EMBL" id="MFB6392043.1"/>
    </source>
</evidence>
<keyword evidence="1" id="KW-0472">Membrane</keyword>
<reference evidence="2 3" key="1">
    <citation type="submission" date="2024-04" db="EMBL/GenBank/DDBJ databases">
        <title>Polymorphospora sp. isolated from Baiyangdian Lake in Xiong'an New Area.</title>
        <authorList>
            <person name="Zhang X."/>
            <person name="Liu J."/>
        </authorList>
    </citation>
    <scope>NUCLEOTIDE SEQUENCE [LARGE SCALE GENOMIC DNA]</scope>
    <source>
        <strain evidence="2 3">2-325</strain>
    </source>
</reference>
<comment type="caution">
    <text evidence="2">The sequence shown here is derived from an EMBL/GenBank/DDBJ whole genome shotgun (WGS) entry which is preliminary data.</text>
</comment>
<dbReference type="RefSeq" id="WP_375732901.1">
    <property type="nucleotide sequence ID" value="NZ_JBCGDC010000005.1"/>
</dbReference>
<protein>
    <submittedName>
        <fullName evidence="2">Uncharacterized protein</fullName>
    </submittedName>
</protein>
<gene>
    <name evidence="2" type="ORF">AAFH96_02835</name>
</gene>
<proteinExistence type="predicted"/>
<keyword evidence="3" id="KW-1185">Reference proteome</keyword>